<organism evidence="2 3">
    <name type="scientific">Actinoplanes digitatis</name>
    <dbReference type="NCBI Taxonomy" id="1868"/>
    <lineage>
        <taxon>Bacteria</taxon>
        <taxon>Bacillati</taxon>
        <taxon>Actinomycetota</taxon>
        <taxon>Actinomycetes</taxon>
        <taxon>Micromonosporales</taxon>
        <taxon>Micromonosporaceae</taxon>
        <taxon>Actinoplanes</taxon>
    </lineage>
</organism>
<dbReference type="Gene3D" id="3.40.190.10">
    <property type="entry name" value="Periplasmic binding protein-like II"/>
    <property type="match status" value="1"/>
</dbReference>
<dbReference type="PANTHER" id="PTHR43649:SF16">
    <property type="entry name" value="SUGAR-BINDING LIPOPROTEIN"/>
    <property type="match status" value="1"/>
</dbReference>
<evidence type="ECO:0000256" key="1">
    <source>
        <dbReference type="SAM" id="SignalP"/>
    </source>
</evidence>
<keyword evidence="3" id="KW-1185">Reference proteome</keyword>
<dbReference type="PROSITE" id="PS51257">
    <property type="entry name" value="PROKAR_LIPOPROTEIN"/>
    <property type="match status" value="1"/>
</dbReference>
<evidence type="ECO:0000313" key="3">
    <source>
        <dbReference type="Proteomes" id="UP000578112"/>
    </source>
</evidence>
<dbReference type="EMBL" id="JACHNH010000001">
    <property type="protein sequence ID" value="MBB4760877.1"/>
    <property type="molecule type" value="Genomic_DNA"/>
</dbReference>
<dbReference type="AlphaFoldDB" id="A0A7W7HU81"/>
<name>A0A7W7HU81_9ACTN</name>
<sequence length="453" mass="49065">MFKSRLRSALGLLLVAGVAMSAAACGDDGDAATTSKDGKVTLVINGLPPATEKATHDRFLANVAEFEKANPNIKIDAREGKMDPQTFPAKLAGGQLEDVFYVYFTDPASLIAKRQVSDISKYLKDYPITSQLKPEVLRVFQDDKGATYGLPYKNYSMGLLYNRALFTKAGLDPNNPPKTWAELRTAAKKIADLGDGTVGYGDYSKSNTGGWHFTTELYSLGGDVAVNNGGTWKAAFNSPQGKQVLQQLKDMRWVDNSMGQKQLLEWADLLQQMGSGKLGMYLATADNIPTIVNQYKGKYETYGLGQIPDGKGTLGGGEGYMFKAGLSPEKINAGLKWLTFWFTSADRYEAENKWASETDQPVGLPEPAIFTGAAAETQAAADKKYANVPQENYAPFVAAMSGIPVKLEPPNAQQIYAALDVAMQKVLTDKNADIDKLLADAETQTNSILASVK</sequence>
<accession>A0A7W7HU81</accession>
<protein>
    <submittedName>
        <fullName evidence="2">ABC-type glycerol-3-phosphate transport system substrate-binding protein</fullName>
    </submittedName>
</protein>
<evidence type="ECO:0000313" key="2">
    <source>
        <dbReference type="EMBL" id="MBB4760877.1"/>
    </source>
</evidence>
<comment type="caution">
    <text evidence="2">The sequence shown here is derived from an EMBL/GenBank/DDBJ whole genome shotgun (WGS) entry which is preliminary data.</text>
</comment>
<gene>
    <name evidence="2" type="ORF">BJ971_001433</name>
</gene>
<dbReference type="Proteomes" id="UP000578112">
    <property type="component" value="Unassembled WGS sequence"/>
</dbReference>
<reference evidence="2 3" key="1">
    <citation type="submission" date="2020-08" db="EMBL/GenBank/DDBJ databases">
        <title>Sequencing the genomes of 1000 actinobacteria strains.</title>
        <authorList>
            <person name="Klenk H.-P."/>
        </authorList>
    </citation>
    <scope>NUCLEOTIDE SEQUENCE [LARGE SCALE GENOMIC DNA]</scope>
    <source>
        <strain evidence="2 3">DSM 43149</strain>
    </source>
</reference>
<keyword evidence="1" id="KW-0732">Signal</keyword>
<proteinExistence type="predicted"/>
<dbReference type="SUPFAM" id="SSF53850">
    <property type="entry name" value="Periplasmic binding protein-like II"/>
    <property type="match status" value="1"/>
</dbReference>
<dbReference type="Pfam" id="PF01547">
    <property type="entry name" value="SBP_bac_1"/>
    <property type="match status" value="1"/>
</dbReference>
<feature type="signal peptide" evidence="1">
    <location>
        <begin position="1"/>
        <end position="24"/>
    </location>
</feature>
<dbReference type="InterPro" id="IPR006059">
    <property type="entry name" value="SBP"/>
</dbReference>
<dbReference type="InterPro" id="IPR050490">
    <property type="entry name" value="Bact_solute-bd_prot1"/>
</dbReference>
<feature type="chain" id="PRO_5038370923" evidence="1">
    <location>
        <begin position="25"/>
        <end position="453"/>
    </location>
</feature>
<dbReference type="PANTHER" id="PTHR43649">
    <property type="entry name" value="ARABINOSE-BINDING PROTEIN-RELATED"/>
    <property type="match status" value="1"/>
</dbReference>
<dbReference type="RefSeq" id="WP_184990948.1">
    <property type="nucleotide sequence ID" value="NZ_BOMK01000035.1"/>
</dbReference>